<keyword evidence="3" id="KW-1185">Reference proteome</keyword>
<evidence type="ECO:0000256" key="1">
    <source>
        <dbReference type="SAM" id="SignalP"/>
    </source>
</evidence>
<keyword evidence="1" id="KW-0732">Signal</keyword>
<dbReference type="Gramene" id="OBART02G29770.1">
    <property type="protein sequence ID" value="OBART02G29770.1"/>
    <property type="gene ID" value="OBART02G29770"/>
</dbReference>
<feature type="chain" id="PRO_5002261554" description="Secreted protein" evidence="1">
    <location>
        <begin position="19"/>
        <end position="115"/>
    </location>
</feature>
<dbReference type="PaxDb" id="65489-OBART02G29770.1"/>
<evidence type="ECO:0008006" key="4">
    <source>
        <dbReference type="Google" id="ProtNLM"/>
    </source>
</evidence>
<name>A0A0D3F9K2_9ORYZ</name>
<dbReference type="EnsemblPlants" id="OBART02G29770.1">
    <property type="protein sequence ID" value="OBART02G29770.1"/>
    <property type="gene ID" value="OBART02G29770"/>
</dbReference>
<dbReference type="HOGENOM" id="CLU_2112685_0_0_1"/>
<proteinExistence type="predicted"/>
<organism evidence="2">
    <name type="scientific">Oryza barthii</name>
    <dbReference type="NCBI Taxonomy" id="65489"/>
    <lineage>
        <taxon>Eukaryota</taxon>
        <taxon>Viridiplantae</taxon>
        <taxon>Streptophyta</taxon>
        <taxon>Embryophyta</taxon>
        <taxon>Tracheophyta</taxon>
        <taxon>Spermatophyta</taxon>
        <taxon>Magnoliopsida</taxon>
        <taxon>Liliopsida</taxon>
        <taxon>Poales</taxon>
        <taxon>Poaceae</taxon>
        <taxon>BOP clade</taxon>
        <taxon>Oryzoideae</taxon>
        <taxon>Oryzeae</taxon>
        <taxon>Oryzinae</taxon>
        <taxon>Oryza</taxon>
    </lineage>
</organism>
<protein>
    <recommendedName>
        <fullName evidence="4">Secreted protein</fullName>
    </recommendedName>
</protein>
<accession>A0A0D3F9K2</accession>
<reference evidence="2" key="2">
    <citation type="submission" date="2015-03" db="UniProtKB">
        <authorList>
            <consortium name="EnsemblPlants"/>
        </authorList>
    </citation>
    <scope>IDENTIFICATION</scope>
</reference>
<sequence length="115" mass="12691">MWLILIALCDSLLLVILTGPTRKSLTLGLVDRPVSHAFWATVAFPRRQLTCPVARNVTLAALNSSVKASHLHARTQQEFEQAQLNKAQCNKNSCTRLVRAVKNAQARELLELGSS</sequence>
<dbReference type="AlphaFoldDB" id="A0A0D3F9K2"/>
<feature type="signal peptide" evidence="1">
    <location>
        <begin position="1"/>
        <end position="18"/>
    </location>
</feature>
<evidence type="ECO:0000313" key="3">
    <source>
        <dbReference type="Proteomes" id="UP000026960"/>
    </source>
</evidence>
<dbReference type="Proteomes" id="UP000026960">
    <property type="component" value="Chromosome 2"/>
</dbReference>
<reference evidence="2" key="1">
    <citation type="journal article" date="2009" name="Rice">
        <title>De Novo Next Generation Sequencing of Plant Genomes.</title>
        <authorList>
            <person name="Rounsley S."/>
            <person name="Marri P.R."/>
            <person name="Yu Y."/>
            <person name="He R."/>
            <person name="Sisneros N."/>
            <person name="Goicoechea J.L."/>
            <person name="Lee S.J."/>
            <person name="Angelova A."/>
            <person name="Kudrna D."/>
            <person name="Luo M."/>
            <person name="Affourtit J."/>
            <person name="Desany B."/>
            <person name="Knight J."/>
            <person name="Niazi F."/>
            <person name="Egholm M."/>
            <person name="Wing R.A."/>
        </authorList>
    </citation>
    <scope>NUCLEOTIDE SEQUENCE [LARGE SCALE GENOMIC DNA]</scope>
    <source>
        <strain evidence="2">cv. IRGC 105608</strain>
    </source>
</reference>
<evidence type="ECO:0000313" key="2">
    <source>
        <dbReference type="EnsemblPlants" id="OBART02G29770.1"/>
    </source>
</evidence>